<dbReference type="AlphaFoldDB" id="C5L226"/>
<evidence type="ECO:0000313" key="5">
    <source>
        <dbReference type="Proteomes" id="UP000007800"/>
    </source>
</evidence>
<evidence type="ECO:0000256" key="1">
    <source>
        <dbReference type="ARBA" id="ARBA00022803"/>
    </source>
</evidence>
<dbReference type="GeneID" id="9065483"/>
<dbReference type="InterPro" id="IPR011990">
    <property type="entry name" value="TPR-like_helical_dom_sf"/>
</dbReference>
<dbReference type="GO" id="GO:0031145">
    <property type="term" value="P:anaphase-promoting complex-dependent catabolic process"/>
    <property type="evidence" value="ECO:0007669"/>
    <property type="project" value="TreeGrafter"/>
</dbReference>
<proteinExistence type="inferred from homology"/>
<evidence type="ECO:0000313" key="4">
    <source>
        <dbReference type="EMBL" id="EER09219.1"/>
    </source>
</evidence>
<evidence type="ECO:0000256" key="2">
    <source>
        <dbReference type="ARBA" id="ARBA00038210"/>
    </source>
</evidence>
<keyword evidence="5" id="KW-1185">Reference proteome</keyword>
<dbReference type="InParanoid" id="C5L226"/>
<reference evidence="4 5" key="1">
    <citation type="submission" date="2008-07" db="EMBL/GenBank/DDBJ databases">
        <authorList>
            <person name="El-Sayed N."/>
            <person name="Caler E."/>
            <person name="Inman J."/>
            <person name="Amedeo P."/>
            <person name="Hass B."/>
            <person name="Wortman J."/>
        </authorList>
    </citation>
    <scope>NUCLEOTIDE SEQUENCE [LARGE SCALE GENOMIC DNA]</scope>
    <source>
        <strain evidence="5">ATCC 50983 / TXsc</strain>
    </source>
</reference>
<dbReference type="Pfam" id="PF13181">
    <property type="entry name" value="TPR_8"/>
    <property type="match status" value="1"/>
</dbReference>
<sequence length="355" mass="39233">MSQGSLSVSSTASWTHPARHLLAQCCEILSRFEEGIRALVLSYDDEEGTLPLVIANGAAGAFLLGQLYEKNAQYHLALPAYEKSLEAGPVMFAAYERIISLRRRGVGADSKGTAEVFLEPETCFGVDRLNSWYTSASTSNTMIATADSLISDQRIARRPPPPPNQASSETITVSHNNSSMIPSTVSMRGLQSTRKGAEEEQEMKSPATCVKSFAYLYKATAHLDLPSARMVTSDRMTPGQRDSRYTTLRLAEAAFDRGEYEEAEAFFDALFTTYPFAIEGVGKYSTLLWHEKRKRALVDLSRRVLTFGRLRSESWICAANADSINLDHAEARQKLEKARLLNPCDANVCCLIGHE</sequence>
<dbReference type="GO" id="GO:0005737">
    <property type="term" value="C:cytoplasm"/>
    <property type="evidence" value="ECO:0007669"/>
    <property type="project" value="TreeGrafter"/>
</dbReference>
<dbReference type="Gene3D" id="1.25.40.10">
    <property type="entry name" value="Tetratricopeptide repeat domain"/>
    <property type="match status" value="2"/>
</dbReference>
<protein>
    <submittedName>
        <fullName evidence="4">Uncharacterized protein</fullName>
    </submittedName>
</protein>
<gene>
    <name evidence="4" type="ORF">Pmar_PMAR009716</name>
</gene>
<accession>C5L226</accession>
<comment type="similarity">
    <text evidence="2">Belongs to the APC3/CDC27 family.</text>
</comment>
<name>C5L226_PERM5</name>
<dbReference type="OMA" id="WICAANA"/>
<dbReference type="InterPro" id="IPR019734">
    <property type="entry name" value="TPR_rpt"/>
</dbReference>
<keyword evidence="1 3" id="KW-0802">TPR repeat</keyword>
<dbReference type="GO" id="GO:0005680">
    <property type="term" value="C:anaphase-promoting complex"/>
    <property type="evidence" value="ECO:0007669"/>
    <property type="project" value="TreeGrafter"/>
</dbReference>
<dbReference type="GO" id="GO:0016567">
    <property type="term" value="P:protein ubiquitination"/>
    <property type="evidence" value="ECO:0007669"/>
    <property type="project" value="TreeGrafter"/>
</dbReference>
<dbReference type="OrthoDB" id="329563at2759"/>
<dbReference type="RefSeq" id="XP_002777403.1">
    <property type="nucleotide sequence ID" value="XM_002777357.1"/>
</dbReference>
<dbReference type="GO" id="GO:0007091">
    <property type="term" value="P:metaphase/anaphase transition of mitotic cell cycle"/>
    <property type="evidence" value="ECO:0007669"/>
    <property type="project" value="TreeGrafter"/>
</dbReference>
<organism evidence="5">
    <name type="scientific">Perkinsus marinus (strain ATCC 50983 / TXsc)</name>
    <dbReference type="NCBI Taxonomy" id="423536"/>
    <lineage>
        <taxon>Eukaryota</taxon>
        <taxon>Sar</taxon>
        <taxon>Alveolata</taxon>
        <taxon>Perkinsozoa</taxon>
        <taxon>Perkinsea</taxon>
        <taxon>Perkinsida</taxon>
        <taxon>Perkinsidae</taxon>
        <taxon>Perkinsus</taxon>
    </lineage>
</organism>
<feature type="repeat" description="TPR" evidence="3">
    <location>
        <begin position="58"/>
        <end position="91"/>
    </location>
</feature>
<dbReference type="Proteomes" id="UP000007800">
    <property type="component" value="Unassembled WGS sequence"/>
</dbReference>
<dbReference type="GO" id="GO:0051301">
    <property type="term" value="P:cell division"/>
    <property type="evidence" value="ECO:0007669"/>
    <property type="project" value="TreeGrafter"/>
</dbReference>
<dbReference type="EMBL" id="GG678492">
    <property type="protein sequence ID" value="EER09219.1"/>
    <property type="molecule type" value="Genomic_DNA"/>
</dbReference>
<dbReference type="PANTHER" id="PTHR12558:SF13">
    <property type="entry name" value="CELL DIVISION CYCLE PROTEIN 27 HOMOLOG"/>
    <property type="match status" value="1"/>
</dbReference>
<dbReference type="PANTHER" id="PTHR12558">
    <property type="entry name" value="CELL DIVISION CYCLE 16,23,27"/>
    <property type="match status" value="1"/>
</dbReference>
<dbReference type="PROSITE" id="PS50005">
    <property type="entry name" value="TPR"/>
    <property type="match status" value="1"/>
</dbReference>
<evidence type="ECO:0000256" key="3">
    <source>
        <dbReference type="PROSITE-ProRule" id="PRU00339"/>
    </source>
</evidence>
<dbReference type="SUPFAM" id="SSF48452">
    <property type="entry name" value="TPR-like"/>
    <property type="match status" value="2"/>
</dbReference>